<accession>A0ABP0KAK4</accession>
<feature type="compositionally biased region" description="Basic and acidic residues" evidence="1">
    <location>
        <begin position="40"/>
        <end position="57"/>
    </location>
</feature>
<sequence>MAVATAAATVAESSPFVLATGAAGAVAVAGGLALMKASEHRPDMAQRLRRQVSERPRRQLAPPVPERGAKGAAAGWEAPGELSLIVILELRCGQGGGADLGRLAMAAFATVAGHAARVHGFSLALRSPGEAPPEQLGLTALLSEAEPSSSSRDDQLVLGRRFWGDLVFLFLLWLDFNPHTPNWGSSPSYGLPPMHLCWHNRWREDLRHVVSDFARYLCSDHIKAALPEKEWSQAACLIAMLDHLLSWEVTTLDRGSSDLIQASWWKYPDFCQKLQERFAEAWAATMAPPEAEVECRSFETHAEAMAEREIPESFREMWCQFLVASTERVRAGSGMSSEEEADQVLRQVAEEEDLLRQVPAGFEAEATLLAANLPKVSALEVGSHFAWYAPVVRVTRLGSCIFGRDASYLISFVDPESVTSVLQRHGQVFTSGGLARPIRLRRLPSEAPTSSWFAW</sequence>
<evidence type="ECO:0000313" key="2">
    <source>
        <dbReference type="EMBL" id="CAK9023723.1"/>
    </source>
</evidence>
<protein>
    <submittedName>
        <fullName evidence="2">Chloroplastic</fullName>
    </submittedName>
</protein>
<dbReference type="EMBL" id="CAXAMM010010591">
    <property type="protein sequence ID" value="CAK9023723.1"/>
    <property type="molecule type" value="Genomic_DNA"/>
</dbReference>
<comment type="caution">
    <text evidence="2">The sequence shown here is derived from an EMBL/GenBank/DDBJ whole genome shotgun (WGS) entry which is preliminary data.</text>
</comment>
<proteinExistence type="predicted"/>
<feature type="region of interest" description="Disordered" evidence="1">
    <location>
        <begin position="40"/>
        <end position="73"/>
    </location>
</feature>
<dbReference type="Proteomes" id="UP001642464">
    <property type="component" value="Unassembled WGS sequence"/>
</dbReference>
<organism evidence="2 3">
    <name type="scientific">Durusdinium trenchii</name>
    <dbReference type="NCBI Taxonomy" id="1381693"/>
    <lineage>
        <taxon>Eukaryota</taxon>
        <taxon>Sar</taxon>
        <taxon>Alveolata</taxon>
        <taxon>Dinophyceae</taxon>
        <taxon>Suessiales</taxon>
        <taxon>Symbiodiniaceae</taxon>
        <taxon>Durusdinium</taxon>
    </lineage>
</organism>
<gene>
    <name evidence="2" type="ORF">SCF082_LOCUS16316</name>
</gene>
<evidence type="ECO:0000256" key="1">
    <source>
        <dbReference type="SAM" id="MobiDB-lite"/>
    </source>
</evidence>
<reference evidence="2 3" key="1">
    <citation type="submission" date="2024-02" db="EMBL/GenBank/DDBJ databases">
        <authorList>
            <person name="Chen Y."/>
            <person name="Shah S."/>
            <person name="Dougan E. K."/>
            <person name="Thang M."/>
            <person name="Chan C."/>
        </authorList>
    </citation>
    <scope>NUCLEOTIDE SEQUENCE [LARGE SCALE GENOMIC DNA]</scope>
</reference>
<name>A0ABP0KAK4_9DINO</name>
<evidence type="ECO:0000313" key="3">
    <source>
        <dbReference type="Proteomes" id="UP001642464"/>
    </source>
</evidence>
<keyword evidence="3" id="KW-1185">Reference proteome</keyword>